<feature type="transmembrane region" description="Helical" evidence="4">
    <location>
        <begin position="146"/>
        <end position="166"/>
    </location>
</feature>
<feature type="region of interest" description="Disordered" evidence="3">
    <location>
        <begin position="1"/>
        <end position="36"/>
    </location>
</feature>
<feature type="transmembrane region" description="Helical" evidence="4">
    <location>
        <begin position="424"/>
        <end position="450"/>
    </location>
</feature>
<feature type="transmembrane region" description="Helical" evidence="4">
    <location>
        <begin position="178"/>
        <end position="198"/>
    </location>
</feature>
<dbReference type="InterPro" id="IPR036259">
    <property type="entry name" value="MFS_trans_sf"/>
</dbReference>
<feature type="transmembrane region" description="Helical" evidence="4">
    <location>
        <begin position="260"/>
        <end position="283"/>
    </location>
</feature>
<evidence type="ECO:0000256" key="1">
    <source>
        <dbReference type="ARBA" id="ARBA00004141"/>
    </source>
</evidence>
<keyword evidence="4" id="KW-0812">Transmembrane</keyword>
<keyword evidence="4" id="KW-1133">Transmembrane helix</keyword>
<comment type="caution">
    <text evidence="6">The sequence shown here is derived from an EMBL/GenBank/DDBJ whole genome shotgun (WGS) entry which is preliminary data.</text>
</comment>
<feature type="transmembrane region" description="Helical" evidence="4">
    <location>
        <begin position="84"/>
        <end position="111"/>
    </location>
</feature>
<comment type="similarity">
    <text evidence="2">Belongs to the major facilitator superfamily. Monocarboxylate porter (TC 2.A.1.13) family.</text>
</comment>
<name>A0AAD7XCM9_9APHY</name>
<dbReference type="GO" id="GO:0016020">
    <property type="term" value="C:membrane"/>
    <property type="evidence" value="ECO:0007669"/>
    <property type="project" value="UniProtKB-SubCell"/>
</dbReference>
<dbReference type="Gene3D" id="1.20.1250.20">
    <property type="entry name" value="MFS general substrate transporter like domains"/>
    <property type="match status" value="2"/>
</dbReference>
<dbReference type="PANTHER" id="PTHR11360:SF287">
    <property type="entry name" value="MFS MONOCARBOXYLATE TRANSPORTER"/>
    <property type="match status" value="1"/>
</dbReference>
<dbReference type="SUPFAM" id="SSF103473">
    <property type="entry name" value="MFS general substrate transporter"/>
    <property type="match status" value="1"/>
</dbReference>
<evidence type="ECO:0000313" key="6">
    <source>
        <dbReference type="EMBL" id="KAJ8495331.1"/>
    </source>
</evidence>
<feature type="transmembrane region" description="Helical" evidence="4">
    <location>
        <begin position="48"/>
        <end position="72"/>
    </location>
</feature>
<dbReference type="Pfam" id="PF07690">
    <property type="entry name" value="MFS_1"/>
    <property type="match status" value="1"/>
</dbReference>
<feature type="transmembrane region" description="Helical" evidence="4">
    <location>
        <begin position="348"/>
        <end position="370"/>
    </location>
</feature>
<gene>
    <name evidence="6" type="ORF">ONZ51_g1779</name>
</gene>
<sequence>MSILQGESSRGTPRTLSAQSSRARLHANDPQEGTTIQELPPVDRGFKAWAFCFSGFVLEMMVWGFGFSYGIFQDYYTSHPPFNTASGVAISAVGTVALAIQYGEVIFLSFFFGRYPDFLRIGMWLGLVLYFAALFCSSFATEVWQLILLQGVGVGFGGGLLYMPVIKLLPEWFSERRGLAGGIIFAGTGVGGFVFPFILNALLDKVGLRWTLRIWAIGTSLFSALALFGMRSRFPVPKYTANQRRPRFIPPHISFVKNPLFWTFAITNLLQGLSYFPVSLYIATFTKSISSQLTATVVLSLFNSSAVVGQIFLGHLSDRFPYPFIMVVSALGSALAAFFLWGFANAAIFLYFFAVIFGGLSGGFSSTWPHGAMESAGSQPEYAGMAFAGTAFFKGISAVIGPIISGLLLQAGNGSSMHGGFGRFGYGAVEIFVGSCALASGVGSMAVAFARQRTIP</sequence>
<dbReference type="EMBL" id="JAPEVG010000025">
    <property type="protein sequence ID" value="KAJ8495331.1"/>
    <property type="molecule type" value="Genomic_DNA"/>
</dbReference>
<dbReference type="PROSITE" id="PS50850">
    <property type="entry name" value="MFS"/>
    <property type="match status" value="1"/>
</dbReference>
<organism evidence="6 7">
    <name type="scientific">Trametes cubensis</name>
    <dbReference type="NCBI Taxonomy" id="1111947"/>
    <lineage>
        <taxon>Eukaryota</taxon>
        <taxon>Fungi</taxon>
        <taxon>Dikarya</taxon>
        <taxon>Basidiomycota</taxon>
        <taxon>Agaricomycotina</taxon>
        <taxon>Agaricomycetes</taxon>
        <taxon>Polyporales</taxon>
        <taxon>Polyporaceae</taxon>
        <taxon>Trametes</taxon>
    </lineage>
</organism>
<comment type="subcellular location">
    <subcellularLocation>
        <location evidence="1">Membrane</location>
        <topology evidence="1">Multi-pass membrane protein</topology>
    </subcellularLocation>
</comment>
<feature type="transmembrane region" description="Helical" evidence="4">
    <location>
        <begin position="320"/>
        <end position="342"/>
    </location>
</feature>
<feature type="transmembrane region" description="Helical" evidence="4">
    <location>
        <begin position="382"/>
        <end position="404"/>
    </location>
</feature>
<proteinExistence type="inferred from homology"/>
<evidence type="ECO:0000256" key="4">
    <source>
        <dbReference type="SAM" id="Phobius"/>
    </source>
</evidence>
<feature type="domain" description="Major facilitator superfamily (MFS) profile" evidence="5">
    <location>
        <begin position="260"/>
        <end position="456"/>
    </location>
</feature>
<evidence type="ECO:0000256" key="3">
    <source>
        <dbReference type="SAM" id="MobiDB-lite"/>
    </source>
</evidence>
<accession>A0AAD7XCM9</accession>
<feature type="compositionally biased region" description="Polar residues" evidence="3">
    <location>
        <begin position="1"/>
        <end position="22"/>
    </location>
</feature>
<evidence type="ECO:0000313" key="7">
    <source>
        <dbReference type="Proteomes" id="UP001215151"/>
    </source>
</evidence>
<reference evidence="6" key="1">
    <citation type="submission" date="2022-11" db="EMBL/GenBank/DDBJ databases">
        <title>Genome Sequence of Cubamyces cubensis.</title>
        <authorList>
            <person name="Buettner E."/>
        </authorList>
    </citation>
    <scope>NUCLEOTIDE SEQUENCE</scope>
    <source>
        <strain evidence="6">MPL-01</strain>
    </source>
</reference>
<keyword evidence="7" id="KW-1185">Reference proteome</keyword>
<protein>
    <recommendedName>
        <fullName evidence="5">Major facilitator superfamily (MFS) profile domain-containing protein</fullName>
    </recommendedName>
</protein>
<feature type="transmembrane region" description="Helical" evidence="4">
    <location>
        <begin position="210"/>
        <end position="230"/>
    </location>
</feature>
<keyword evidence="4" id="KW-0472">Membrane</keyword>
<dbReference type="InterPro" id="IPR050327">
    <property type="entry name" value="Proton-linked_MCT"/>
</dbReference>
<dbReference type="AlphaFoldDB" id="A0AAD7XCM9"/>
<dbReference type="InterPro" id="IPR011701">
    <property type="entry name" value="MFS"/>
</dbReference>
<feature type="transmembrane region" description="Helical" evidence="4">
    <location>
        <begin position="118"/>
        <end position="140"/>
    </location>
</feature>
<evidence type="ECO:0000256" key="2">
    <source>
        <dbReference type="ARBA" id="ARBA00006727"/>
    </source>
</evidence>
<dbReference type="Proteomes" id="UP001215151">
    <property type="component" value="Unassembled WGS sequence"/>
</dbReference>
<evidence type="ECO:0000259" key="5">
    <source>
        <dbReference type="PROSITE" id="PS50850"/>
    </source>
</evidence>
<dbReference type="InterPro" id="IPR020846">
    <property type="entry name" value="MFS_dom"/>
</dbReference>
<dbReference type="GO" id="GO:0022857">
    <property type="term" value="F:transmembrane transporter activity"/>
    <property type="evidence" value="ECO:0007669"/>
    <property type="project" value="InterPro"/>
</dbReference>
<dbReference type="PANTHER" id="PTHR11360">
    <property type="entry name" value="MONOCARBOXYLATE TRANSPORTER"/>
    <property type="match status" value="1"/>
</dbReference>
<feature type="transmembrane region" description="Helical" evidence="4">
    <location>
        <begin position="289"/>
        <end position="313"/>
    </location>
</feature>